<organism evidence="1 2">
    <name type="scientific">Somion occarium</name>
    <dbReference type="NCBI Taxonomy" id="3059160"/>
    <lineage>
        <taxon>Eukaryota</taxon>
        <taxon>Fungi</taxon>
        <taxon>Dikarya</taxon>
        <taxon>Basidiomycota</taxon>
        <taxon>Agaricomycotina</taxon>
        <taxon>Agaricomycetes</taxon>
        <taxon>Polyporales</taxon>
        <taxon>Cerrenaceae</taxon>
        <taxon>Somion</taxon>
    </lineage>
</organism>
<evidence type="ECO:0000313" key="1">
    <source>
        <dbReference type="EMBL" id="CAL1694999.1"/>
    </source>
</evidence>
<evidence type="ECO:0000313" key="2">
    <source>
        <dbReference type="Proteomes" id="UP001497453"/>
    </source>
</evidence>
<dbReference type="Proteomes" id="UP001497453">
    <property type="component" value="Chromosome 1"/>
</dbReference>
<keyword evidence="2" id="KW-1185">Reference proteome</keyword>
<proteinExistence type="predicted"/>
<name>A0ABP1CJY0_9APHY</name>
<sequence length="116" mass="13346">MEEPLTPNYPRTGYSALSTQLPHFPPFLASCFIKGKIWSTFYRSAELLTTSYTGSMPSFLARLLGSDPKTAKKGWRWMSVSQYPTRDPSRRPLFPWGFDPHWLSRHPGPILLLRCN</sequence>
<reference evidence="2" key="1">
    <citation type="submission" date="2024-04" db="EMBL/GenBank/DDBJ databases">
        <authorList>
            <person name="Shaw F."/>
            <person name="Minotto A."/>
        </authorList>
    </citation>
    <scope>NUCLEOTIDE SEQUENCE [LARGE SCALE GENOMIC DNA]</scope>
</reference>
<dbReference type="EMBL" id="OZ037944">
    <property type="protein sequence ID" value="CAL1694999.1"/>
    <property type="molecule type" value="Genomic_DNA"/>
</dbReference>
<protein>
    <submittedName>
        <fullName evidence="1">Uncharacterized protein</fullName>
    </submittedName>
</protein>
<gene>
    <name evidence="1" type="ORF">GFSPODELE1_LOCUS549</name>
</gene>
<accession>A0ABP1CJY0</accession>